<dbReference type="InterPro" id="IPR014381">
    <property type="entry name" value="Arch_Rpo5/euc_Rpb5"/>
</dbReference>
<reference evidence="9" key="1">
    <citation type="submission" date="2013-02" db="EMBL/GenBank/DDBJ databases">
        <authorList>
            <consortium name="The Broad Institute Genome Sequencing Platform"/>
            <person name="Cuomo C."/>
            <person name="Becnel J."/>
            <person name="Sanscrainte N."/>
            <person name="Walker B."/>
            <person name="Young S.K."/>
            <person name="Zeng Q."/>
            <person name="Gargeya S."/>
            <person name="Fitzgerald M."/>
            <person name="Haas B."/>
            <person name="Abouelleil A."/>
            <person name="Alvarado L."/>
            <person name="Arachchi H.M."/>
            <person name="Berlin A.M."/>
            <person name="Chapman S.B."/>
            <person name="Dewar J."/>
            <person name="Goldberg J."/>
            <person name="Griggs A."/>
            <person name="Gujja S."/>
            <person name="Hansen M."/>
            <person name="Howarth C."/>
            <person name="Imamovic A."/>
            <person name="Larimer J."/>
            <person name="McCowan C."/>
            <person name="Murphy C."/>
            <person name="Neiman D."/>
            <person name="Pearson M."/>
            <person name="Priest M."/>
            <person name="Roberts A."/>
            <person name="Saif S."/>
            <person name="Shea T."/>
            <person name="Sisk P."/>
            <person name="Sykes S."/>
            <person name="Wortman J."/>
            <person name="Nusbaum C."/>
            <person name="Birren B."/>
        </authorList>
    </citation>
    <scope>NUCLEOTIDE SEQUENCE [LARGE SCALE GENOMIC DNA]</scope>
    <source>
        <strain evidence="9">PRA339</strain>
    </source>
</reference>
<comment type="similarity">
    <text evidence="5">Belongs to the archaeal Rpo5/eukaryotic RPB5 RNA polymerase subunit family.</text>
</comment>
<dbReference type="GO" id="GO:0005665">
    <property type="term" value="C:RNA polymerase II, core complex"/>
    <property type="evidence" value="ECO:0007669"/>
    <property type="project" value="TreeGrafter"/>
</dbReference>
<dbReference type="EMBL" id="KK365135">
    <property type="protein sequence ID" value="KCZ81911.1"/>
    <property type="molecule type" value="Genomic_DNA"/>
</dbReference>
<dbReference type="STRING" id="1288291.A0A059F4L5"/>
<dbReference type="Proteomes" id="UP000030655">
    <property type="component" value="Unassembled WGS sequence"/>
</dbReference>
<dbReference type="VEuPathDB" id="MicrosporidiaDB:H312_00672"/>
<evidence type="ECO:0000256" key="5">
    <source>
        <dbReference type="ARBA" id="ARBA00025765"/>
    </source>
</evidence>
<dbReference type="GO" id="GO:0006366">
    <property type="term" value="P:transcription by RNA polymerase II"/>
    <property type="evidence" value="ECO:0007669"/>
    <property type="project" value="TreeGrafter"/>
</dbReference>
<dbReference type="SUPFAM" id="SSF53036">
    <property type="entry name" value="Eukaryotic RPB5 N-terminal domain"/>
    <property type="match status" value="1"/>
</dbReference>
<dbReference type="PANTHER" id="PTHR10535">
    <property type="entry name" value="DNA-DIRECTED RNA POLYMERASES I, II, AND III SUBUNIT RPABC1"/>
    <property type="match status" value="1"/>
</dbReference>
<dbReference type="PIRSF" id="PIRSF000747">
    <property type="entry name" value="RPB5"/>
    <property type="match status" value="1"/>
</dbReference>
<evidence type="ECO:0000256" key="1">
    <source>
        <dbReference type="ARBA" id="ARBA00004123"/>
    </source>
</evidence>
<dbReference type="Pfam" id="PF01191">
    <property type="entry name" value="RNA_pol_Rpb5_C"/>
    <property type="match status" value="1"/>
</dbReference>
<dbReference type="OrthoDB" id="248779at2759"/>
<keyword evidence="9" id="KW-1185">Reference proteome</keyword>
<dbReference type="GO" id="GO:0003899">
    <property type="term" value="F:DNA-directed RNA polymerase activity"/>
    <property type="evidence" value="ECO:0007669"/>
    <property type="project" value="InterPro"/>
</dbReference>
<evidence type="ECO:0000259" key="6">
    <source>
        <dbReference type="Pfam" id="PF01191"/>
    </source>
</evidence>
<dbReference type="SUPFAM" id="SSF55287">
    <property type="entry name" value="RPB5-like RNA polymerase subunit"/>
    <property type="match status" value="1"/>
</dbReference>
<gene>
    <name evidence="8" type="ORF">H312_00672</name>
</gene>
<dbReference type="GO" id="GO:0042797">
    <property type="term" value="P:tRNA transcription by RNA polymerase III"/>
    <property type="evidence" value="ECO:0007669"/>
    <property type="project" value="TreeGrafter"/>
</dbReference>
<dbReference type="InterPro" id="IPR005571">
    <property type="entry name" value="RNA_pol_Rpb5_N"/>
</dbReference>
<dbReference type="InterPro" id="IPR036710">
    <property type="entry name" value="RNA_pol_Rpb5_N_sf"/>
</dbReference>
<dbReference type="GO" id="GO:0003677">
    <property type="term" value="F:DNA binding"/>
    <property type="evidence" value="ECO:0007669"/>
    <property type="project" value="InterPro"/>
</dbReference>
<keyword evidence="3" id="KW-0804">Transcription</keyword>
<dbReference type="PROSITE" id="PS01110">
    <property type="entry name" value="RNA_POL_H_23KD"/>
    <property type="match status" value="1"/>
</dbReference>
<feature type="domain" description="RNA polymerase Rpb5 N-terminal" evidence="7">
    <location>
        <begin position="5"/>
        <end position="79"/>
    </location>
</feature>
<dbReference type="Gene3D" id="3.40.1340.10">
    <property type="entry name" value="RNA polymerase, Rpb5, N-terminal domain"/>
    <property type="match status" value="1"/>
</dbReference>
<dbReference type="Gene3D" id="3.90.940.20">
    <property type="entry name" value="RPB5-like RNA polymerase subunit"/>
    <property type="match status" value="1"/>
</dbReference>
<dbReference type="InterPro" id="IPR000783">
    <property type="entry name" value="RNA_pol_subH/Rpb5_C"/>
</dbReference>
<keyword evidence="4" id="KW-0539">Nucleus</keyword>
<protein>
    <recommendedName>
        <fullName evidence="2">DNA-directed RNA polymerases I, II, and III subunit RPABC1</fullName>
    </recommendedName>
</protein>
<dbReference type="HOGENOM" id="CLU_058320_0_1_1"/>
<name>A0A059F4L5_9MICR</name>
<dbReference type="InterPro" id="IPR020608">
    <property type="entry name" value="RNA_pol_subH/Rpb5_CS"/>
</dbReference>
<proteinExistence type="inferred from homology"/>
<reference evidence="8 9" key="2">
    <citation type="submission" date="2014-03" db="EMBL/GenBank/DDBJ databases">
        <title>The Genome Sequence of Anncaliia algerae insect isolate PRA339.</title>
        <authorList>
            <consortium name="The Broad Institute Genome Sequencing Platform"/>
            <consortium name="The Broad Institute Genome Sequencing Center for Infectious Disease"/>
            <person name="Cuomo C."/>
            <person name="Becnel J."/>
            <person name="Sanscrainte N."/>
            <person name="Walker B."/>
            <person name="Young S.K."/>
            <person name="Zeng Q."/>
            <person name="Gargeya S."/>
            <person name="Fitzgerald M."/>
            <person name="Haas B."/>
            <person name="Abouelleil A."/>
            <person name="Alvarado L."/>
            <person name="Arachchi H.M."/>
            <person name="Berlin A.M."/>
            <person name="Chapman S.B."/>
            <person name="Dewar J."/>
            <person name="Goldberg J."/>
            <person name="Griggs A."/>
            <person name="Gujja S."/>
            <person name="Hansen M."/>
            <person name="Howarth C."/>
            <person name="Imamovic A."/>
            <person name="Larimer J."/>
            <person name="McCowan C."/>
            <person name="Murphy C."/>
            <person name="Neiman D."/>
            <person name="Pearson M."/>
            <person name="Priest M."/>
            <person name="Roberts A."/>
            <person name="Saif S."/>
            <person name="Shea T."/>
            <person name="Sisk P."/>
            <person name="Sykes S."/>
            <person name="Wortman J."/>
            <person name="Nusbaum C."/>
            <person name="Birren B."/>
        </authorList>
    </citation>
    <scope>NUCLEOTIDE SEQUENCE [LARGE SCALE GENOMIC DNA]</scope>
    <source>
        <strain evidence="8 9">PRA339</strain>
    </source>
</reference>
<organism evidence="8 9">
    <name type="scientific">Anncaliia algerae PRA339</name>
    <dbReference type="NCBI Taxonomy" id="1288291"/>
    <lineage>
        <taxon>Eukaryota</taxon>
        <taxon>Fungi</taxon>
        <taxon>Fungi incertae sedis</taxon>
        <taxon>Microsporidia</taxon>
        <taxon>Tubulinosematoidea</taxon>
        <taxon>Tubulinosematidae</taxon>
        <taxon>Anncaliia</taxon>
    </lineage>
</organism>
<dbReference type="AlphaFoldDB" id="A0A059F4L5"/>
<evidence type="ECO:0000256" key="4">
    <source>
        <dbReference type="ARBA" id="ARBA00023242"/>
    </source>
</evidence>
<dbReference type="GO" id="GO:0005666">
    <property type="term" value="C:RNA polymerase III complex"/>
    <property type="evidence" value="ECO:0007669"/>
    <property type="project" value="TreeGrafter"/>
</dbReference>
<evidence type="ECO:0000313" key="9">
    <source>
        <dbReference type="Proteomes" id="UP000030655"/>
    </source>
</evidence>
<dbReference type="Pfam" id="PF03871">
    <property type="entry name" value="RNA_pol_Rpb5_N"/>
    <property type="match status" value="1"/>
</dbReference>
<evidence type="ECO:0000313" key="8">
    <source>
        <dbReference type="EMBL" id="KCZ81911.1"/>
    </source>
</evidence>
<dbReference type="GO" id="GO:0006362">
    <property type="term" value="P:transcription elongation by RNA polymerase I"/>
    <property type="evidence" value="ECO:0007669"/>
    <property type="project" value="TreeGrafter"/>
</dbReference>
<evidence type="ECO:0000256" key="3">
    <source>
        <dbReference type="ARBA" id="ARBA00023163"/>
    </source>
</evidence>
<dbReference type="GO" id="GO:0005736">
    <property type="term" value="C:RNA polymerase I complex"/>
    <property type="evidence" value="ECO:0007669"/>
    <property type="project" value="TreeGrafter"/>
</dbReference>
<dbReference type="PANTHER" id="PTHR10535:SF0">
    <property type="entry name" value="DNA-DIRECTED RNA POLYMERASES I, II, AND III SUBUNIT RPABC1"/>
    <property type="match status" value="1"/>
</dbReference>
<sequence>MVEKAQSFYLKRKTVLEILHERGYFVPESELEQTYSDFLNAFVSTNQLEQIYKSNNKAIFVVFNEEQKLSVKAARMILENAKSYNINNVLIVVQEGHSHQVNDLIKDYKEIKVEIFKEKEVLFNVIKHELVPKHRIMSDEEKAHFLEKNRVMVEQLPQIMIDDIVARYYGAKRGDLFEIIRKGENGEVSYYYRITQ</sequence>
<dbReference type="InterPro" id="IPR035913">
    <property type="entry name" value="RPB5-like_sf"/>
</dbReference>
<feature type="domain" description="RNA polymerase subunit H/Rpb5 C-terminal" evidence="6">
    <location>
        <begin position="123"/>
        <end position="194"/>
    </location>
</feature>
<evidence type="ECO:0000259" key="7">
    <source>
        <dbReference type="Pfam" id="PF03871"/>
    </source>
</evidence>
<comment type="subcellular location">
    <subcellularLocation>
        <location evidence="1">Nucleus</location>
    </subcellularLocation>
</comment>
<accession>A0A059F4L5</accession>
<evidence type="ECO:0000256" key="2">
    <source>
        <dbReference type="ARBA" id="ARBA00020809"/>
    </source>
</evidence>